<dbReference type="EMBL" id="KV454429">
    <property type="protein sequence ID" value="ODQ80633.1"/>
    <property type="molecule type" value="Genomic_DNA"/>
</dbReference>
<evidence type="ECO:0000259" key="6">
    <source>
        <dbReference type="PROSITE" id="PS50089"/>
    </source>
</evidence>
<keyword evidence="5" id="KW-0472">Membrane</keyword>
<dbReference type="AlphaFoldDB" id="A0A1E3QSF2"/>
<dbReference type="PROSITE" id="PS00518">
    <property type="entry name" value="ZF_RING_1"/>
    <property type="match status" value="1"/>
</dbReference>
<dbReference type="Pfam" id="PF13445">
    <property type="entry name" value="zf-RING_UBOX"/>
    <property type="match status" value="1"/>
</dbReference>
<dbReference type="SUPFAM" id="SSF57850">
    <property type="entry name" value="RING/U-box"/>
    <property type="match status" value="1"/>
</dbReference>
<keyword evidence="9" id="KW-1185">Reference proteome</keyword>
<dbReference type="SMART" id="SM00184">
    <property type="entry name" value="RING"/>
    <property type="match status" value="1"/>
</dbReference>
<dbReference type="RefSeq" id="XP_018985961.1">
    <property type="nucleotide sequence ID" value="XM_019130984.1"/>
</dbReference>
<sequence length="720" mass="81716">MCVSSCISSGKRYFLRPLSLDSFLNKYRIIIVAKKVVTLMTQSGTSESSGSLGNFLCISRFQEQTDPSDYEGQEESDNANVLIAGGFGGRLAPFLPGMLDSDSDPPLGFDLTYPTDQINIDRISSQLEYVNPIADLVCPICQIPFNVPTTTICGHTFCHACLDLALEQLSPKCPMDRTPLDKTDVNDVFPAPLIINNLLGALSVKCLNFERGCVWEGKKNEVVQHLRECGYTRVRCNGIRLEIDATEVEESTRKTLPDTHEICEVLTEQRFLTLGTHTCAHRPYECIYCHAVINEIIKNSHLQEHCEEYLQKCVTCDKFIPLKDHAAHMANECESKYAQCPAENLGCDWRSDTSHGGDSLEAHVHSCVLCKLSMSPFMKEQQTKMEKFERENHRLISMNSNIVSSIISGKLSRGFLELDEVTADYPVIQRDVKPELPFDNHFLYEIDRVRLEFEQLRLLPAQLNESMMMISQLHNENLVVKNELAVQRNISNSLRRQMLLFASSRNSFSVNMPMGMASGYSSNSDDENSEGNILGQNTVRKTCAPRLDGLSLWAVDDARREYIRYSVIQSASKTTSRLSVNHNNRIIFAILILWPKSWKITLTSHNPSLNTLPESLMIRHKFDDLYDRVLRRPMFFAFVGLIVGSTVLLIISIPGTIRDGENDDLKSSKRGTVKKEEVRDLWQKLYEKYKKDKLLVTAEELRFLTTYSKKKPDKEDVFVV</sequence>
<dbReference type="InterPro" id="IPR027370">
    <property type="entry name" value="Znf-RING_euk"/>
</dbReference>
<evidence type="ECO:0000256" key="3">
    <source>
        <dbReference type="ARBA" id="ARBA00022833"/>
    </source>
</evidence>
<dbReference type="InterPro" id="IPR001841">
    <property type="entry name" value="Znf_RING"/>
</dbReference>
<dbReference type="InterPro" id="IPR001293">
    <property type="entry name" value="Znf_TRAF"/>
</dbReference>
<evidence type="ECO:0000256" key="2">
    <source>
        <dbReference type="ARBA" id="ARBA00022771"/>
    </source>
</evidence>
<evidence type="ECO:0008006" key="10">
    <source>
        <dbReference type="Google" id="ProtNLM"/>
    </source>
</evidence>
<dbReference type="PANTHER" id="PTHR10131:SF94">
    <property type="entry name" value="TNF RECEPTOR-ASSOCIATED FACTOR 4"/>
    <property type="match status" value="1"/>
</dbReference>
<feature type="zinc finger region" description="TRAF-type" evidence="4">
    <location>
        <begin position="300"/>
        <end position="347"/>
    </location>
</feature>
<evidence type="ECO:0000313" key="9">
    <source>
        <dbReference type="Proteomes" id="UP000094336"/>
    </source>
</evidence>
<evidence type="ECO:0000256" key="5">
    <source>
        <dbReference type="SAM" id="Phobius"/>
    </source>
</evidence>
<dbReference type="PROSITE" id="PS50145">
    <property type="entry name" value="ZF_TRAF"/>
    <property type="match status" value="1"/>
</dbReference>
<keyword evidence="5" id="KW-1133">Transmembrane helix</keyword>
<proteinExistence type="predicted"/>
<feature type="domain" description="RING-type" evidence="6">
    <location>
        <begin position="138"/>
        <end position="177"/>
    </location>
</feature>
<organism evidence="8 9">
    <name type="scientific">Babjeviella inositovora NRRL Y-12698</name>
    <dbReference type="NCBI Taxonomy" id="984486"/>
    <lineage>
        <taxon>Eukaryota</taxon>
        <taxon>Fungi</taxon>
        <taxon>Dikarya</taxon>
        <taxon>Ascomycota</taxon>
        <taxon>Saccharomycotina</taxon>
        <taxon>Pichiomycetes</taxon>
        <taxon>Serinales incertae sedis</taxon>
        <taxon>Babjeviella</taxon>
    </lineage>
</organism>
<keyword evidence="2 4" id="KW-0863">Zinc-finger</keyword>
<dbReference type="OrthoDB" id="1630758at2759"/>
<evidence type="ECO:0000259" key="7">
    <source>
        <dbReference type="PROSITE" id="PS50145"/>
    </source>
</evidence>
<evidence type="ECO:0000313" key="8">
    <source>
        <dbReference type="EMBL" id="ODQ80633.1"/>
    </source>
</evidence>
<reference evidence="9" key="1">
    <citation type="submission" date="2016-05" db="EMBL/GenBank/DDBJ databases">
        <title>Comparative genomics of biotechnologically important yeasts.</title>
        <authorList>
            <consortium name="DOE Joint Genome Institute"/>
            <person name="Riley R."/>
            <person name="Haridas S."/>
            <person name="Wolfe K.H."/>
            <person name="Lopes M.R."/>
            <person name="Hittinger C.T."/>
            <person name="Goker M."/>
            <person name="Salamov A."/>
            <person name="Wisecaver J."/>
            <person name="Long T.M."/>
            <person name="Aerts A.L."/>
            <person name="Barry K."/>
            <person name="Choi C."/>
            <person name="Clum A."/>
            <person name="Coughlan A.Y."/>
            <person name="Deshpande S."/>
            <person name="Douglass A.P."/>
            <person name="Hanson S.J."/>
            <person name="Klenk H.-P."/>
            <person name="Labutti K."/>
            <person name="Lapidus A."/>
            <person name="Lindquist E."/>
            <person name="Lipzen A."/>
            <person name="Meier-Kolthoff J.P."/>
            <person name="Ohm R.A."/>
            <person name="Otillar R.P."/>
            <person name="Pangilinan J."/>
            <person name="Peng Y."/>
            <person name="Rokas A."/>
            <person name="Rosa C.A."/>
            <person name="Scheuner C."/>
            <person name="Sibirny A.A."/>
            <person name="Slot J.C."/>
            <person name="Stielow J.B."/>
            <person name="Sun H."/>
            <person name="Kurtzman C.P."/>
            <person name="Blackwell M."/>
            <person name="Grigoriev I.V."/>
            <person name="Jeffries T.W."/>
        </authorList>
    </citation>
    <scope>NUCLEOTIDE SEQUENCE [LARGE SCALE GENOMIC DNA]</scope>
    <source>
        <strain evidence="9">NRRL Y-12698</strain>
    </source>
</reference>
<dbReference type="GO" id="GO:0008270">
    <property type="term" value="F:zinc ion binding"/>
    <property type="evidence" value="ECO:0007669"/>
    <property type="project" value="UniProtKB-KW"/>
</dbReference>
<keyword evidence="5" id="KW-0812">Transmembrane</keyword>
<dbReference type="InterPro" id="IPR017907">
    <property type="entry name" value="Znf_RING_CS"/>
</dbReference>
<dbReference type="PANTHER" id="PTHR10131">
    <property type="entry name" value="TNF RECEPTOR ASSOCIATED FACTOR"/>
    <property type="match status" value="1"/>
</dbReference>
<name>A0A1E3QSF2_9ASCO</name>
<dbReference type="STRING" id="984486.A0A1E3QSF2"/>
<dbReference type="Gene3D" id="3.30.40.10">
    <property type="entry name" value="Zinc/RING finger domain, C3HC4 (zinc finger)"/>
    <property type="match status" value="2"/>
</dbReference>
<feature type="domain" description="TRAF-type" evidence="7">
    <location>
        <begin position="300"/>
        <end position="347"/>
    </location>
</feature>
<evidence type="ECO:0000256" key="1">
    <source>
        <dbReference type="ARBA" id="ARBA00022723"/>
    </source>
</evidence>
<dbReference type="GeneID" id="30148837"/>
<accession>A0A1E3QSF2</accession>
<keyword evidence="1 4" id="KW-0479">Metal-binding</keyword>
<gene>
    <name evidence="8" type="ORF">BABINDRAFT_175308</name>
</gene>
<feature type="transmembrane region" description="Helical" evidence="5">
    <location>
        <begin position="634"/>
        <end position="657"/>
    </location>
</feature>
<dbReference type="Proteomes" id="UP000094336">
    <property type="component" value="Unassembled WGS sequence"/>
</dbReference>
<dbReference type="InterPro" id="IPR013083">
    <property type="entry name" value="Znf_RING/FYVE/PHD"/>
</dbReference>
<protein>
    <recommendedName>
        <fullName evidence="10">RING-type domain-containing protein</fullName>
    </recommendedName>
</protein>
<dbReference type="PROSITE" id="PS50089">
    <property type="entry name" value="ZF_RING_2"/>
    <property type="match status" value="1"/>
</dbReference>
<evidence type="ECO:0000256" key="4">
    <source>
        <dbReference type="PROSITE-ProRule" id="PRU00207"/>
    </source>
</evidence>
<keyword evidence="3 4" id="KW-0862">Zinc</keyword>